<dbReference type="EMBL" id="VYZN01000028">
    <property type="protein sequence ID" value="KAE9534456.1"/>
    <property type="molecule type" value="Genomic_DNA"/>
</dbReference>
<accession>A0A6G0TLK5</accession>
<comment type="caution">
    <text evidence="2">The sequence shown here is derived from an EMBL/GenBank/DDBJ whole genome shotgun (WGS) entry which is preliminary data.</text>
</comment>
<protein>
    <submittedName>
        <fullName evidence="2">Uncharacterized protein</fullName>
    </submittedName>
</protein>
<keyword evidence="1" id="KW-0732">Signal</keyword>
<feature type="chain" id="PRO_5026101696" evidence="1">
    <location>
        <begin position="21"/>
        <end position="187"/>
    </location>
</feature>
<sequence>MVVGVMVVVVVMMVVRVVREFQAGVASVQRILDGPLLLSAGRRQAGVGAGPQHVAVVIVHRLGRMLTRRASGGISFTKITHTYDNKKNAYDLLRYGQVRINLQASVYDRSQADVHIVADKDSQRRIATGAVSCMTANYCTPRESPIEMLPENVSPAIAEENNVDTQPVTCHTSSDNTNYYPLPKRIL</sequence>
<evidence type="ECO:0000313" key="2">
    <source>
        <dbReference type="EMBL" id="KAE9534456.1"/>
    </source>
</evidence>
<dbReference type="Proteomes" id="UP000475862">
    <property type="component" value="Unassembled WGS sequence"/>
</dbReference>
<organism evidence="2 3">
    <name type="scientific">Aphis glycines</name>
    <name type="common">Soybean aphid</name>
    <dbReference type="NCBI Taxonomy" id="307491"/>
    <lineage>
        <taxon>Eukaryota</taxon>
        <taxon>Metazoa</taxon>
        <taxon>Ecdysozoa</taxon>
        <taxon>Arthropoda</taxon>
        <taxon>Hexapoda</taxon>
        <taxon>Insecta</taxon>
        <taxon>Pterygota</taxon>
        <taxon>Neoptera</taxon>
        <taxon>Paraneoptera</taxon>
        <taxon>Hemiptera</taxon>
        <taxon>Sternorrhyncha</taxon>
        <taxon>Aphidomorpha</taxon>
        <taxon>Aphidoidea</taxon>
        <taxon>Aphididae</taxon>
        <taxon>Aphidini</taxon>
        <taxon>Aphis</taxon>
        <taxon>Aphis</taxon>
    </lineage>
</organism>
<evidence type="ECO:0000313" key="3">
    <source>
        <dbReference type="Proteomes" id="UP000475862"/>
    </source>
</evidence>
<name>A0A6G0TLK5_APHGL</name>
<keyword evidence="3" id="KW-1185">Reference proteome</keyword>
<evidence type="ECO:0000256" key="1">
    <source>
        <dbReference type="SAM" id="SignalP"/>
    </source>
</evidence>
<feature type="signal peptide" evidence="1">
    <location>
        <begin position="1"/>
        <end position="20"/>
    </location>
</feature>
<dbReference type="AlphaFoldDB" id="A0A6G0TLK5"/>
<gene>
    <name evidence="2" type="ORF">AGLY_008546</name>
</gene>
<reference evidence="2 3" key="1">
    <citation type="submission" date="2019-08" db="EMBL/GenBank/DDBJ databases">
        <title>The genome of the soybean aphid Biotype 1, its phylome, world population structure and adaptation to the North American continent.</title>
        <authorList>
            <person name="Giordano R."/>
            <person name="Donthu R.K."/>
            <person name="Hernandez A.G."/>
            <person name="Wright C.L."/>
            <person name="Zimin A.V."/>
        </authorList>
    </citation>
    <scope>NUCLEOTIDE SEQUENCE [LARGE SCALE GENOMIC DNA]</scope>
    <source>
        <tissue evidence="2">Whole aphids</tissue>
    </source>
</reference>
<proteinExistence type="predicted"/>